<dbReference type="EMBL" id="CP034337">
    <property type="protein sequence ID" value="AZL76536.1"/>
    <property type="molecule type" value="Genomic_DNA"/>
</dbReference>
<dbReference type="InterPro" id="IPR009241">
    <property type="entry name" value="HigB-like"/>
</dbReference>
<dbReference type="Proteomes" id="UP000272622">
    <property type="component" value="Chromosome"/>
</dbReference>
<gene>
    <name evidence="1" type="ORF">EI693_21240</name>
</gene>
<keyword evidence="2" id="KW-1185">Reference proteome</keyword>
<protein>
    <recommendedName>
        <fullName evidence="3">Addiction module toxin RelE</fullName>
    </recommendedName>
</protein>
<evidence type="ECO:0000313" key="1">
    <source>
        <dbReference type="EMBL" id="AZL76536.1"/>
    </source>
</evidence>
<sequence>MAWSVGMCREFNSELLALTEVVQDELLAQLHLLKHFGPALGRPHVDTLKGSKHSNMKELRFNADGGVWRVAFAFDRSRSALLLVAGDKAGINERRFYGSLIARADERFDRHLSRG</sequence>
<accession>A0ABN5TSP0</accession>
<reference evidence="1 2" key="1">
    <citation type="submission" date="2018-12" db="EMBL/GenBank/DDBJ databases">
        <authorList>
            <person name="Li S."/>
            <person name="Yang R."/>
            <person name="Chen G."/>
            <person name="Zou L."/>
            <person name="Zhang C."/>
            <person name="Chen Y."/>
            <person name="Liu Z."/>
            <person name="Li Y."/>
            <person name="Yan Y."/>
            <person name="Huang M."/>
            <person name="Chen T."/>
        </authorList>
    </citation>
    <scope>NUCLEOTIDE SEQUENCE [LARGE SCALE GENOMIC DNA]</scope>
    <source>
        <strain evidence="1 2">2014</strain>
    </source>
</reference>
<proteinExistence type="predicted"/>
<evidence type="ECO:0008006" key="3">
    <source>
        <dbReference type="Google" id="ProtNLM"/>
    </source>
</evidence>
<name>A0ABN5TSP0_9PSED</name>
<organism evidence="1 2">
    <name type="scientific">Pseudomonas oryziphila</name>
    <dbReference type="NCBI Taxonomy" id="2894079"/>
    <lineage>
        <taxon>Bacteria</taxon>
        <taxon>Pseudomonadati</taxon>
        <taxon>Pseudomonadota</taxon>
        <taxon>Gammaproteobacteria</taxon>
        <taxon>Pseudomonadales</taxon>
        <taxon>Pseudomonadaceae</taxon>
        <taxon>Pseudomonas</taxon>
    </lineage>
</organism>
<evidence type="ECO:0000313" key="2">
    <source>
        <dbReference type="Proteomes" id="UP000272622"/>
    </source>
</evidence>
<dbReference type="Pfam" id="PF05973">
    <property type="entry name" value="Gp49"/>
    <property type="match status" value="1"/>
</dbReference>